<dbReference type="GO" id="GO:0003908">
    <property type="term" value="F:methylated-DNA-[protein]-cysteine S-methyltransferase activity"/>
    <property type="evidence" value="ECO:0007669"/>
    <property type="project" value="UniProtKB-EC"/>
</dbReference>
<feature type="domain" description="Methylated-DNA-[protein]-cysteine S-methyltransferase DNA binding" evidence="9">
    <location>
        <begin position="71"/>
        <end position="150"/>
    </location>
</feature>
<comment type="catalytic activity">
    <reaction evidence="1 8">
        <text>a 4-O-methyl-thymidine in DNA + L-cysteinyl-[protein] = a thymidine in DNA + S-methyl-L-cysteinyl-[protein]</text>
        <dbReference type="Rhea" id="RHEA:53428"/>
        <dbReference type="Rhea" id="RHEA-COMP:10131"/>
        <dbReference type="Rhea" id="RHEA-COMP:10132"/>
        <dbReference type="Rhea" id="RHEA-COMP:13555"/>
        <dbReference type="Rhea" id="RHEA-COMP:13556"/>
        <dbReference type="ChEBI" id="CHEBI:29950"/>
        <dbReference type="ChEBI" id="CHEBI:82612"/>
        <dbReference type="ChEBI" id="CHEBI:137386"/>
        <dbReference type="ChEBI" id="CHEBI:137387"/>
        <dbReference type="EC" id="2.1.1.63"/>
    </reaction>
</comment>
<sequence>MAQGYVTTELGHVRVTCEDGAVTRVRWGHITPKIEDDAPDPVLDEALTQIAAYFAGELTEFTVPVSVSGSAFQKQVCGAMQDIPFGETCTYGDLAKLCEAPAQAIGAACGGNPIPIIIPCHRVLGANNLGGFSGSGGIEDKVWLLRHEGAAGLLI</sequence>
<comment type="miscellaneous">
    <text evidence="8">This enzyme catalyzes only one turnover and therefore is not strictly catalytic. According to one definition, an enzyme is a biocatalyst that acts repeatedly and over many reaction cycles.</text>
</comment>
<dbReference type="CDD" id="cd06445">
    <property type="entry name" value="ATase"/>
    <property type="match status" value="1"/>
</dbReference>
<dbReference type="Gene3D" id="1.10.10.10">
    <property type="entry name" value="Winged helix-like DNA-binding domain superfamily/Winged helix DNA-binding domain"/>
    <property type="match status" value="1"/>
</dbReference>
<feature type="domain" description="Methylguanine DNA methyltransferase ribonuclease-like" evidence="10">
    <location>
        <begin position="3"/>
        <end position="66"/>
    </location>
</feature>
<accession>A0ABZ2HI42</accession>
<evidence type="ECO:0000256" key="6">
    <source>
        <dbReference type="ARBA" id="ARBA00023204"/>
    </source>
</evidence>
<evidence type="ECO:0000256" key="2">
    <source>
        <dbReference type="ARBA" id="ARBA00022490"/>
    </source>
</evidence>
<evidence type="ECO:0000259" key="10">
    <source>
        <dbReference type="Pfam" id="PF02870"/>
    </source>
</evidence>
<dbReference type="InterPro" id="IPR008332">
    <property type="entry name" value="MethylG_MeTrfase_N"/>
</dbReference>
<dbReference type="PROSITE" id="PS00374">
    <property type="entry name" value="MGMT"/>
    <property type="match status" value="1"/>
</dbReference>
<keyword evidence="6 8" id="KW-0234">DNA repair</keyword>
<dbReference type="EMBL" id="CP146069">
    <property type="protein sequence ID" value="WWR46022.1"/>
    <property type="molecule type" value="Genomic_DNA"/>
</dbReference>
<dbReference type="InterPro" id="IPR023546">
    <property type="entry name" value="MGMT"/>
</dbReference>
<evidence type="ECO:0000256" key="7">
    <source>
        <dbReference type="ARBA" id="ARBA00049348"/>
    </source>
</evidence>
<keyword evidence="2 8" id="KW-0963">Cytoplasm</keyword>
<protein>
    <recommendedName>
        <fullName evidence="8">Methylated-DNA--protein-cysteine methyltransferase</fullName>
        <ecNumber evidence="8">2.1.1.63</ecNumber>
    </recommendedName>
    <alternativeName>
        <fullName evidence="8">6-O-methylguanine-DNA methyltransferase</fullName>
        <shortName evidence="8">MGMT</shortName>
    </alternativeName>
    <alternativeName>
        <fullName evidence="8">O-6-methylguanine-DNA-alkyltransferase</fullName>
    </alternativeName>
</protein>
<dbReference type="InterPro" id="IPR036631">
    <property type="entry name" value="MGMT_N_sf"/>
</dbReference>
<dbReference type="GO" id="GO:0032259">
    <property type="term" value="P:methylation"/>
    <property type="evidence" value="ECO:0007669"/>
    <property type="project" value="UniProtKB-KW"/>
</dbReference>
<keyword evidence="4 8" id="KW-0808">Transferase</keyword>
<gene>
    <name evidence="11" type="ORF">RZ517_14770</name>
</gene>
<dbReference type="Pfam" id="PF02870">
    <property type="entry name" value="Methyltransf_1N"/>
    <property type="match status" value="1"/>
</dbReference>
<evidence type="ECO:0000259" key="9">
    <source>
        <dbReference type="Pfam" id="PF01035"/>
    </source>
</evidence>
<dbReference type="HAMAP" id="MF_00772">
    <property type="entry name" value="OGT"/>
    <property type="match status" value="1"/>
</dbReference>
<evidence type="ECO:0000256" key="5">
    <source>
        <dbReference type="ARBA" id="ARBA00022763"/>
    </source>
</evidence>
<dbReference type="InterPro" id="IPR001497">
    <property type="entry name" value="MethylDNA_cys_MeTrfase_AS"/>
</dbReference>
<feature type="active site" description="Nucleophile; methyl group acceptor" evidence="8">
    <location>
        <position position="120"/>
    </location>
</feature>
<dbReference type="Pfam" id="PF01035">
    <property type="entry name" value="DNA_binding_1"/>
    <property type="match status" value="1"/>
</dbReference>
<dbReference type="Proteomes" id="UP001364156">
    <property type="component" value="Chromosome"/>
</dbReference>
<proteinExistence type="inferred from homology"/>
<evidence type="ECO:0000313" key="11">
    <source>
        <dbReference type="EMBL" id="WWR46022.1"/>
    </source>
</evidence>
<dbReference type="SUPFAM" id="SSF53155">
    <property type="entry name" value="Methylated DNA-protein cysteine methyltransferase domain"/>
    <property type="match status" value="1"/>
</dbReference>
<keyword evidence="3 8" id="KW-0489">Methyltransferase</keyword>
<comment type="catalytic activity">
    <reaction evidence="7 8">
        <text>a 6-O-methyl-2'-deoxyguanosine in DNA + L-cysteinyl-[protein] = S-methyl-L-cysteinyl-[protein] + a 2'-deoxyguanosine in DNA</text>
        <dbReference type="Rhea" id="RHEA:24000"/>
        <dbReference type="Rhea" id="RHEA-COMP:10131"/>
        <dbReference type="Rhea" id="RHEA-COMP:10132"/>
        <dbReference type="Rhea" id="RHEA-COMP:11367"/>
        <dbReference type="Rhea" id="RHEA-COMP:11368"/>
        <dbReference type="ChEBI" id="CHEBI:29950"/>
        <dbReference type="ChEBI" id="CHEBI:82612"/>
        <dbReference type="ChEBI" id="CHEBI:85445"/>
        <dbReference type="ChEBI" id="CHEBI:85448"/>
        <dbReference type="EC" id="2.1.1.63"/>
    </reaction>
</comment>
<keyword evidence="5 8" id="KW-0227">DNA damage</keyword>
<evidence type="ECO:0000256" key="8">
    <source>
        <dbReference type="HAMAP-Rule" id="MF_00772"/>
    </source>
</evidence>
<organism evidence="11 12">
    <name type="scientific">Roseovarius phycicola</name>
    <dbReference type="NCBI Taxonomy" id="3080976"/>
    <lineage>
        <taxon>Bacteria</taxon>
        <taxon>Pseudomonadati</taxon>
        <taxon>Pseudomonadota</taxon>
        <taxon>Alphaproteobacteria</taxon>
        <taxon>Rhodobacterales</taxon>
        <taxon>Roseobacteraceae</taxon>
        <taxon>Roseovarius</taxon>
    </lineage>
</organism>
<dbReference type="NCBIfam" id="TIGR00589">
    <property type="entry name" value="ogt"/>
    <property type="match status" value="1"/>
</dbReference>
<dbReference type="Gene3D" id="3.30.160.70">
    <property type="entry name" value="Methylated DNA-protein cysteine methyltransferase domain"/>
    <property type="match status" value="1"/>
</dbReference>
<dbReference type="EC" id="2.1.1.63" evidence="8"/>
<comment type="subcellular location">
    <subcellularLocation>
        <location evidence="8">Cytoplasm</location>
    </subcellularLocation>
</comment>
<evidence type="ECO:0000256" key="1">
    <source>
        <dbReference type="ARBA" id="ARBA00001286"/>
    </source>
</evidence>
<dbReference type="RefSeq" id="WP_338548922.1">
    <property type="nucleotide sequence ID" value="NZ_CP146069.1"/>
</dbReference>
<dbReference type="InterPro" id="IPR036388">
    <property type="entry name" value="WH-like_DNA-bd_sf"/>
</dbReference>
<evidence type="ECO:0000256" key="3">
    <source>
        <dbReference type="ARBA" id="ARBA00022603"/>
    </source>
</evidence>
<comment type="similarity">
    <text evidence="8">Belongs to the MGMT family.</text>
</comment>
<keyword evidence="12" id="KW-1185">Reference proteome</keyword>
<name>A0ABZ2HI42_9RHOB</name>
<dbReference type="InterPro" id="IPR036217">
    <property type="entry name" value="MethylDNA_cys_MeTrfase_DNAb"/>
</dbReference>
<dbReference type="PANTHER" id="PTHR10815">
    <property type="entry name" value="METHYLATED-DNA--PROTEIN-CYSTEINE METHYLTRANSFERASE"/>
    <property type="match status" value="1"/>
</dbReference>
<evidence type="ECO:0000313" key="12">
    <source>
        <dbReference type="Proteomes" id="UP001364156"/>
    </source>
</evidence>
<evidence type="ECO:0000256" key="4">
    <source>
        <dbReference type="ARBA" id="ARBA00022679"/>
    </source>
</evidence>
<dbReference type="SUPFAM" id="SSF46767">
    <property type="entry name" value="Methylated DNA-protein cysteine methyltransferase, C-terminal domain"/>
    <property type="match status" value="1"/>
</dbReference>
<dbReference type="InterPro" id="IPR014048">
    <property type="entry name" value="MethylDNA_cys_MeTrfase_DNA-bd"/>
</dbReference>
<reference evidence="11 12" key="1">
    <citation type="submission" date="2023-10" db="EMBL/GenBank/DDBJ databases">
        <title>Roseovarius strain S88 nov., isolated from a marine algae.</title>
        <authorList>
            <person name="Lee M.W."/>
            <person name="Lee J.K."/>
            <person name="Kim J.M."/>
            <person name="Choi D.G."/>
            <person name="Baek J.H."/>
            <person name="Bayburt H."/>
            <person name="Jung J.J."/>
            <person name="Han D.M."/>
            <person name="Jeon C.O."/>
        </authorList>
    </citation>
    <scope>NUCLEOTIDE SEQUENCE [LARGE SCALE GENOMIC DNA]</scope>
    <source>
        <strain evidence="11 12">S88</strain>
    </source>
</reference>
<comment type="function">
    <text evidence="8">Involved in the cellular defense against the biological effects of O6-methylguanine (O6-MeG) and O4-methylthymine (O4-MeT) in DNA. Repairs the methylated nucleobase in DNA by stoichiometrically transferring the methyl group to a cysteine residue in the enzyme. This is a suicide reaction: the enzyme is irreversibly inactivated.</text>
</comment>
<dbReference type="PANTHER" id="PTHR10815:SF13">
    <property type="entry name" value="METHYLATED-DNA--PROTEIN-CYSTEINE METHYLTRANSFERASE"/>
    <property type="match status" value="1"/>
</dbReference>